<evidence type="ECO:0000313" key="3">
    <source>
        <dbReference type="EMBL" id="OGG73183.1"/>
    </source>
</evidence>
<feature type="chain" id="PRO_5009524159" description="Ig-like domain-containing protein" evidence="2">
    <location>
        <begin position="35"/>
        <end position="455"/>
    </location>
</feature>
<dbReference type="Proteomes" id="UP000177306">
    <property type="component" value="Unassembled WGS sequence"/>
</dbReference>
<sequence length="455" mass="49584">MSIQKFTFQVAMITVSIIFAFAASALMFFHTARAADLGDTDLGGGWDSWSYVPDYNSTYYPDYDSSYYPDYDSSYYPDYDSSYYPDYDSSYYPDYSSSYYPDYDSWYYPSYDSSYYPDYSYDYGCGYSCGGGYSYFTPSYSSGCGMFCGGFSTPHYPTYFPQVTVGQPGRASSSYVSNTSTNISNTSTNITNIDNSINDSFNSYNYNYNSNNTSLALATPQYPVVYTSPAPYCTISHTVTSGYGYYTGGTVAYLSWTSQNATSAFLSNVGSVGVSGSQNVYPSYTSVYTLTVYGANGQTATCATTVHVNTYVPPTHILPTYVPPVMQQPYVALTQIPYTGFDLGSLGNSLYWAALLAFAAAGAYLMVYYRGGALAFATAMVSTNRKSLPPVVAPKASILVENEARSHAVRVSGEAAEAARVAPVIAALRKAGTSDTMAIVKSTDGSMPKIVIERY</sequence>
<evidence type="ECO:0000313" key="4">
    <source>
        <dbReference type="Proteomes" id="UP000177306"/>
    </source>
</evidence>
<evidence type="ECO:0000256" key="1">
    <source>
        <dbReference type="SAM" id="Phobius"/>
    </source>
</evidence>
<keyword evidence="2" id="KW-0732">Signal</keyword>
<evidence type="ECO:0008006" key="5">
    <source>
        <dbReference type="Google" id="ProtNLM"/>
    </source>
</evidence>
<feature type="signal peptide" evidence="2">
    <location>
        <begin position="1"/>
        <end position="34"/>
    </location>
</feature>
<feature type="transmembrane region" description="Helical" evidence="1">
    <location>
        <begin position="350"/>
        <end position="369"/>
    </location>
</feature>
<protein>
    <recommendedName>
        <fullName evidence="5">Ig-like domain-containing protein</fullName>
    </recommendedName>
</protein>
<dbReference type="AlphaFoldDB" id="A0A1F6EHT4"/>
<proteinExistence type="predicted"/>
<keyword evidence="1" id="KW-0472">Membrane</keyword>
<keyword evidence="1" id="KW-0812">Transmembrane</keyword>
<name>A0A1F6EHT4_9BACT</name>
<organism evidence="3 4">
    <name type="scientific">Candidatus Kaiserbacteria bacterium RIFCSPLOWO2_01_FULL_53_17</name>
    <dbReference type="NCBI Taxonomy" id="1798511"/>
    <lineage>
        <taxon>Bacteria</taxon>
        <taxon>Candidatus Kaiseribacteriota</taxon>
    </lineage>
</organism>
<reference evidence="3 4" key="1">
    <citation type="journal article" date="2016" name="Nat. Commun.">
        <title>Thousands of microbial genomes shed light on interconnected biogeochemical processes in an aquifer system.</title>
        <authorList>
            <person name="Anantharaman K."/>
            <person name="Brown C.T."/>
            <person name="Hug L.A."/>
            <person name="Sharon I."/>
            <person name="Castelle C.J."/>
            <person name="Probst A.J."/>
            <person name="Thomas B.C."/>
            <person name="Singh A."/>
            <person name="Wilkins M.J."/>
            <person name="Karaoz U."/>
            <person name="Brodie E.L."/>
            <person name="Williams K.H."/>
            <person name="Hubbard S.S."/>
            <person name="Banfield J.F."/>
        </authorList>
    </citation>
    <scope>NUCLEOTIDE SEQUENCE [LARGE SCALE GENOMIC DNA]</scope>
</reference>
<gene>
    <name evidence="3" type="ORF">A3A38_04765</name>
</gene>
<evidence type="ECO:0000256" key="2">
    <source>
        <dbReference type="SAM" id="SignalP"/>
    </source>
</evidence>
<accession>A0A1F6EHT4</accession>
<keyword evidence="1" id="KW-1133">Transmembrane helix</keyword>
<comment type="caution">
    <text evidence="3">The sequence shown here is derived from an EMBL/GenBank/DDBJ whole genome shotgun (WGS) entry which is preliminary data.</text>
</comment>
<dbReference type="EMBL" id="MFLY01000007">
    <property type="protein sequence ID" value="OGG73183.1"/>
    <property type="molecule type" value="Genomic_DNA"/>
</dbReference>